<protein>
    <submittedName>
        <fullName evidence="1">Uridine kinase</fullName>
    </submittedName>
</protein>
<comment type="caution">
    <text evidence="1">The sequence shown here is derived from an EMBL/GenBank/DDBJ whole genome shotgun (WGS) entry which is preliminary data.</text>
</comment>
<dbReference type="GO" id="GO:0016301">
    <property type="term" value="F:kinase activity"/>
    <property type="evidence" value="ECO:0007669"/>
    <property type="project" value="UniProtKB-KW"/>
</dbReference>
<keyword evidence="2" id="KW-1185">Reference proteome</keyword>
<name>A0A073B0Q2_9PSEU</name>
<dbReference type="Proteomes" id="UP000031419">
    <property type="component" value="Unassembled WGS sequence"/>
</dbReference>
<sequence>MRVRPITPELLVSEAVERILATRTRWVRVAVDGAPAAGTSDFADQLVEPLRVSGRQVVRVRTADYLRPASLRLEHGHRNPDSFYQDWFDFNGLHREVLKPLSDDGTGDVLPALWDAEADRSPRQPRVRLAEGGVAIVDGPLLLGAGLPFDFTVHLWLSPAALHRRTPEEEQWTLPAYQRYDSEVRPQQIADCVVRMDHPDRPAVVDSLR</sequence>
<dbReference type="InterPro" id="IPR027417">
    <property type="entry name" value="P-loop_NTPase"/>
</dbReference>
<accession>A0A073B0Q2</accession>
<dbReference type="eggNOG" id="COG0572">
    <property type="taxonomic scope" value="Bacteria"/>
</dbReference>
<dbReference type="AlphaFoldDB" id="A0A073B0Q2"/>
<keyword evidence="1" id="KW-0418">Kinase</keyword>
<dbReference type="STRING" id="28042.GU90_06545"/>
<gene>
    <name evidence="1" type="ORF">GU90_06545</name>
</gene>
<reference evidence="1 2" key="1">
    <citation type="submission" date="2014-06" db="EMBL/GenBank/DDBJ databases">
        <title>Saccharopolyspora rectivirgula DSM-43113 Genome sequencing.</title>
        <authorList>
            <person name="Barrera C."/>
            <person name="Millon L."/>
            <person name="Rognon B."/>
            <person name="Zaugg C."/>
            <person name="Monod M."/>
        </authorList>
    </citation>
    <scope>NUCLEOTIDE SEQUENCE [LARGE SCALE GENOMIC DNA]</scope>
    <source>
        <strain evidence="1 2">DSM 43113</strain>
    </source>
</reference>
<dbReference type="Gene3D" id="3.40.50.300">
    <property type="entry name" value="P-loop containing nucleotide triphosphate hydrolases"/>
    <property type="match status" value="1"/>
</dbReference>
<evidence type="ECO:0000313" key="1">
    <source>
        <dbReference type="EMBL" id="KEI44882.1"/>
    </source>
</evidence>
<organism evidence="1 2">
    <name type="scientific">Saccharopolyspora rectivirgula</name>
    <dbReference type="NCBI Taxonomy" id="28042"/>
    <lineage>
        <taxon>Bacteria</taxon>
        <taxon>Bacillati</taxon>
        <taxon>Actinomycetota</taxon>
        <taxon>Actinomycetes</taxon>
        <taxon>Pseudonocardiales</taxon>
        <taxon>Pseudonocardiaceae</taxon>
        <taxon>Saccharopolyspora</taxon>
    </lineage>
</organism>
<dbReference type="OrthoDB" id="5186671at2"/>
<evidence type="ECO:0000313" key="2">
    <source>
        <dbReference type="Proteomes" id="UP000031419"/>
    </source>
</evidence>
<keyword evidence="1" id="KW-0808">Transferase</keyword>
<dbReference type="SUPFAM" id="SSF52540">
    <property type="entry name" value="P-loop containing nucleoside triphosphate hydrolases"/>
    <property type="match status" value="1"/>
</dbReference>
<proteinExistence type="predicted"/>
<dbReference type="RefSeq" id="WP_029721889.1">
    <property type="nucleotide sequence ID" value="NZ_JAJUIW010000017.1"/>
</dbReference>
<dbReference type="EMBL" id="JNVU01000017">
    <property type="protein sequence ID" value="KEI44882.1"/>
    <property type="molecule type" value="Genomic_DNA"/>
</dbReference>